<dbReference type="SUPFAM" id="SSF56672">
    <property type="entry name" value="DNA/RNA polymerases"/>
    <property type="match status" value="1"/>
</dbReference>
<dbReference type="GO" id="GO:0003964">
    <property type="term" value="F:RNA-directed DNA polymerase activity"/>
    <property type="evidence" value="ECO:0007669"/>
    <property type="project" value="UniProtKB-KW"/>
</dbReference>
<organism evidence="4 5">
    <name type="scientific">Providencia rettgeri</name>
    <dbReference type="NCBI Taxonomy" id="587"/>
    <lineage>
        <taxon>Bacteria</taxon>
        <taxon>Pseudomonadati</taxon>
        <taxon>Pseudomonadota</taxon>
        <taxon>Gammaproteobacteria</taxon>
        <taxon>Enterobacterales</taxon>
        <taxon>Morganellaceae</taxon>
        <taxon>Providencia</taxon>
    </lineage>
</organism>
<dbReference type="Pfam" id="PF00078">
    <property type="entry name" value="RVT_1"/>
    <property type="match status" value="1"/>
</dbReference>
<feature type="region of interest" description="Disordered" evidence="2">
    <location>
        <begin position="331"/>
        <end position="374"/>
    </location>
</feature>
<dbReference type="InterPro" id="IPR043502">
    <property type="entry name" value="DNA/RNA_pol_sf"/>
</dbReference>
<dbReference type="AlphaFoldDB" id="A0A379FTG7"/>
<evidence type="ECO:0000259" key="3">
    <source>
        <dbReference type="PROSITE" id="PS50878"/>
    </source>
</evidence>
<reference evidence="4 5" key="1">
    <citation type="submission" date="2018-06" db="EMBL/GenBank/DDBJ databases">
        <authorList>
            <consortium name="Pathogen Informatics"/>
            <person name="Doyle S."/>
        </authorList>
    </citation>
    <scope>NUCLEOTIDE SEQUENCE [LARGE SCALE GENOMIC DNA]</scope>
    <source>
        <strain evidence="4 5">NCTC11801</strain>
    </source>
</reference>
<comment type="similarity">
    <text evidence="1">Belongs to the bacterial reverse transcriptase family.</text>
</comment>
<accession>A0A379FTG7</accession>
<evidence type="ECO:0000256" key="1">
    <source>
        <dbReference type="ARBA" id="ARBA00034120"/>
    </source>
</evidence>
<dbReference type="Proteomes" id="UP000254208">
    <property type="component" value="Unassembled WGS sequence"/>
</dbReference>
<protein>
    <submittedName>
        <fullName evidence="4">Retron-type reverse transcriptase</fullName>
    </submittedName>
</protein>
<dbReference type="PROSITE" id="PS50878">
    <property type="entry name" value="RT_POL"/>
    <property type="match status" value="1"/>
</dbReference>
<dbReference type="PANTHER" id="PTHR34047">
    <property type="entry name" value="NUCLEAR INTRON MATURASE 1, MITOCHONDRIAL-RELATED"/>
    <property type="match status" value="1"/>
</dbReference>
<name>A0A379FTG7_PRORE</name>
<dbReference type="InterPro" id="IPR043128">
    <property type="entry name" value="Rev_trsase/Diguanyl_cyclase"/>
</dbReference>
<sequence length="374" mass="42604">MHPIATPSRPLPHSYALDLAWDWLCHARRHFPPNADIWDLRHRWSDCRAAFLQQLQSGTYQLSPMQRVGKRHPRILWSSKDALALKWLELKIPPFLPVHPACEHVKGHGGGPQSVQRLKTLTQGPHAPYTWVCRTDIKGYYANIDKSRLLNQLQRHITDPALMALLTQYVHYTVDLGGVFHPPKKGIPRGCALSPLMGAFHLTQMDTYFAQKRVHYVRYMDDFVLLTQTRGQLRKAIRQLNQWFAAYGFTQHPDKTVIGRVAKGVDWMGAWLTDHGITGVAPRALDNHRTRCRQLYEQTSRLSVKQQADRVSQYRARWSQWVQCVLKGPKTAACPRTAPSGTTTGHSKSSTHPHPTSCTPSPLTLSSRFPIMGR</sequence>
<keyword evidence="4" id="KW-0695">RNA-directed DNA polymerase</keyword>
<dbReference type="CDD" id="cd01651">
    <property type="entry name" value="RT_G2_intron"/>
    <property type="match status" value="1"/>
</dbReference>
<feature type="compositionally biased region" description="Low complexity" evidence="2">
    <location>
        <begin position="339"/>
        <end position="367"/>
    </location>
</feature>
<gene>
    <name evidence="4" type="ORF">NCTC11801_03089</name>
</gene>
<keyword evidence="4" id="KW-0548">Nucleotidyltransferase</keyword>
<proteinExistence type="inferred from homology"/>
<dbReference type="Gene3D" id="3.30.70.270">
    <property type="match status" value="1"/>
</dbReference>
<dbReference type="PANTHER" id="PTHR34047:SF8">
    <property type="entry name" value="PROTEIN YKFC"/>
    <property type="match status" value="1"/>
</dbReference>
<dbReference type="EMBL" id="UGTZ01000001">
    <property type="protein sequence ID" value="SUC32114.1"/>
    <property type="molecule type" value="Genomic_DNA"/>
</dbReference>
<feature type="domain" description="Reverse transcriptase" evidence="3">
    <location>
        <begin position="1"/>
        <end position="272"/>
    </location>
</feature>
<evidence type="ECO:0000256" key="2">
    <source>
        <dbReference type="SAM" id="MobiDB-lite"/>
    </source>
</evidence>
<keyword evidence="4" id="KW-0808">Transferase</keyword>
<evidence type="ECO:0000313" key="4">
    <source>
        <dbReference type="EMBL" id="SUC32114.1"/>
    </source>
</evidence>
<evidence type="ECO:0000313" key="5">
    <source>
        <dbReference type="Proteomes" id="UP000254208"/>
    </source>
</evidence>
<dbReference type="InterPro" id="IPR051083">
    <property type="entry name" value="GrpII_Intron_Splice-Mob/Def"/>
</dbReference>
<dbReference type="InterPro" id="IPR000477">
    <property type="entry name" value="RT_dom"/>
</dbReference>